<name>A0A1W2DZP0_9BACT</name>
<reference evidence="2 3" key="1">
    <citation type="submission" date="2017-04" db="EMBL/GenBank/DDBJ databases">
        <authorList>
            <person name="Afonso C.L."/>
            <person name="Miller P.J."/>
            <person name="Scott M.A."/>
            <person name="Spackman E."/>
            <person name="Goraichik I."/>
            <person name="Dimitrov K.M."/>
            <person name="Suarez D.L."/>
            <person name="Swayne D.E."/>
        </authorList>
    </citation>
    <scope>NUCLEOTIDE SEQUENCE [LARGE SCALE GENOMIC DNA]</scope>
    <source>
        <strain evidence="2 3">DSM 3385</strain>
    </source>
</reference>
<dbReference type="STRING" id="1121400.SAMN02746065_12211"/>
<dbReference type="AlphaFoldDB" id="A0A1W2DZP0"/>
<keyword evidence="3" id="KW-1185">Reference proteome</keyword>
<accession>A0A1W2DZP0</accession>
<organism evidence="2 3">
    <name type="scientific">Desulfocicer vacuolatum DSM 3385</name>
    <dbReference type="NCBI Taxonomy" id="1121400"/>
    <lineage>
        <taxon>Bacteria</taxon>
        <taxon>Pseudomonadati</taxon>
        <taxon>Thermodesulfobacteriota</taxon>
        <taxon>Desulfobacteria</taxon>
        <taxon>Desulfobacterales</taxon>
        <taxon>Desulfobacteraceae</taxon>
        <taxon>Desulfocicer</taxon>
    </lineage>
</organism>
<dbReference type="OrthoDB" id="5410518at2"/>
<protein>
    <submittedName>
        <fullName evidence="2">Uncharacterized protein</fullName>
    </submittedName>
</protein>
<sequence>MKKNWKLVLISAAFVLLYLVPGYALEQGIPMDGLSLTDIPFFEFDTAEKTGSGKFELKLPVTIETQGLWGPLPQEHPVAAYFWEKYKETGMKREIEYNPNADKYYKTPFLRLTAIQSVGTPVKIKLVAPLPEEITMPLSGAGGLAGNIRYQAIKRICHMRITNDQGDVTLDKDREKISLVENKDTMEISWIPSIVEDKRGPDLTAPVVIEISLLYKIKREMIVDGKINDGWNREGWIERRVAWLALPICGQEFGEHYEPLGCPGTIDPGPSWKEYSLGPISLQVPDTWESKIRKGSGRFEVGLRLAEITVVREKGGEKQLKYMTGVTKKEIEISGLDAVEYSGLGKGGKAKTRLILFEDTPSDGKPLGILTVLEDEKYGDILDASLNSLKIDSGKSDPPDRSAGPVPAIPELSDLGSGTYSYSPAGIPQKEYAKADPPVSSSGTQDVVTPEGPPPENTLGTASTGSVKARIKLKKVKGFGDFVGRNERFQGDGSPDSQLRLEIEAPDKTIASLVVRQAGTPNAIWDTIPENRVWLVAVTKKNKPINLTDGSLGYTLGKKEEKLDLWLQDNHTIAAGKEQLELVIRFDNNESLILPMER</sequence>
<dbReference type="RefSeq" id="WP_084071127.1">
    <property type="nucleotide sequence ID" value="NZ_FWXY01000022.1"/>
</dbReference>
<evidence type="ECO:0000313" key="3">
    <source>
        <dbReference type="Proteomes" id="UP000192418"/>
    </source>
</evidence>
<evidence type="ECO:0000256" key="1">
    <source>
        <dbReference type="SAM" id="MobiDB-lite"/>
    </source>
</evidence>
<feature type="region of interest" description="Disordered" evidence="1">
    <location>
        <begin position="390"/>
        <end position="465"/>
    </location>
</feature>
<dbReference type="EMBL" id="FWXY01000022">
    <property type="protein sequence ID" value="SMD02298.1"/>
    <property type="molecule type" value="Genomic_DNA"/>
</dbReference>
<gene>
    <name evidence="2" type="ORF">SAMN02746065_12211</name>
</gene>
<dbReference type="Proteomes" id="UP000192418">
    <property type="component" value="Unassembled WGS sequence"/>
</dbReference>
<proteinExistence type="predicted"/>
<evidence type="ECO:0000313" key="2">
    <source>
        <dbReference type="EMBL" id="SMD02298.1"/>
    </source>
</evidence>